<dbReference type="PROSITE" id="PS50127">
    <property type="entry name" value="UBC_2"/>
    <property type="match status" value="1"/>
</dbReference>
<accession>A0A438NBP0</accession>
<name>A0A438NBP0_EXOME</name>
<feature type="compositionally biased region" description="Basic residues" evidence="2">
    <location>
        <begin position="422"/>
        <end position="434"/>
    </location>
</feature>
<keyword evidence="1" id="KW-0833">Ubl conjugation pathway</keyword>
<sequence length="460" mass="51889">MGAKIPRNFRLLEELEKGEKGLGAEACSYGLADGDDNTLTNWNGTILGPPHSAHENRIYSVNIHCGDSYPDTPPTIQFVSRINLPCVDPKSGKVDPSRLPCLANWKRDYTMETILIELRRALLKQCAEFPTASPESLASPSKTVQTLQSLVRYRFRRDQALLSPFSIINGLDTGNRILGLLQQCTLKSPVALSQLGTLLGSISRRASEKDAVAARNASFWKAPPVHRHAHIAHHQHLSRKDFQVGTPGNPVIFQHPRPLADLYGPVRKVPKYILANGIPLLKYPGPQPALMNRVLRQKLLWQIKNFEKLRALEQGVPLAQCEDDWDQIVQEHFGIDEDEEAEAELTPPPPPLTDGQRQQRNQASRSTDRSKSPNSWTRMWIKAARDVEKAYAARQKQQFEMGRKLYQVLKDERDLRETERRAAKHERRMARKRAQGLPDSPGDQVVETSTQLEIKKEDGA</sequence>
<dbReference type="AlphaFoldDB" id="A0A438NBP0"/>
<dbReference type="SMART" id="SM00212">
    <property type="entry name" value="UBCc"/>
    <property type="match status" value="1"/>
</dbReference>
<protein>
    <recommendedName>
        <fullName evidence="3">UBC core domain-containing protein</fullName>
    </recommendedName>
</protein>
<dbReference type="InterPro" id="IPR000608">
    <property type="entry name" value="UBC"/>
</dbReference>
<dbReference type="InterPro" id="IPR016135">
    <property type="entry name" value="UBQ-conjugating_enzyme/RWD"/>
</dbReference>
<feature type="region of interest" description="Disordered" evidence="2">
    <location>
        <begin position="338"/>
        <end position="377"/>
    </location>
</feature>
<organism evidence="4 5">
    <name type="scientific">Exophiala mesophila</name>
    <name type="common">Black yeast-like fungus</name>
    <dbReference type="NCBI Taxonomy" id="212818"/>
    <lineage>
        <taxon>Eukaryota</taxon>
        <taxon>Fungi</taxon>
        <taxon>Dikarya</taxon>
        <taxon>Ascomycota</taxon>
        <taxon>Pezizomycotina</taxon>
        <taxon>Eurotiomycetes</taxon>
        <taxon>Chaetothyriomycetidae</taxon>
        <taxon>Chaetothyriales</taxon>
        <taxon>Herpotrichiellaceae</taxon>
        <taxon>Exophiala</taxon>
    </lineage>
</organism>
<feature type="domain" description="UBC core" evidence="3">
    <location>
        <begin position="6"/>
        <end position="160"/>
    </location>
</feature>
<dbReference type="OrthoDB" id="6508832at2759"/>
<dbReference type="CDD" id="cd23807">
    <property type="entry name" value="UEV_UBE2V"/>
    <property type="match status" value="1"/>
</dbReference>
<dbReference type="GO" id="GO:0006301">
    <property type="term" value="P:DNA damage tolerance"/>
    <property type="evidence" value="ECO:0007669"/>
    <property type="project" value="UniProtKB-ARBA"/>
</dbReference>
<evidence type="ECO:0000256" key="2">
    <source>
        <dbReference type="SAM" id="MobiDB-lite"/>
    </source>
</evidence>
<evidence type="ECO:0000256" key="1">
    <source>
        <dbReference type="ARBA" id="ARBA00022786"/>
    </source>
</evidence>
<feature type="region of interest" description="Disordered" evidence="2">
    <location>
        <begin position="410"/>
        <end position="460"/>
    </location>
</feature>
<feature type="compositionally biased region" description="Polar residues" evidence="2">
    <location>
        <begin position="355"/>
        <end position="365"/>
    </location>
</feature>
<evidence type="ECO:0000313" key="4">
    <source>
        <dbReference type="EMBL" id="RVX73196.1"/>
    </source>
</evidence>
<evidence type="ECO:0000259" key="3">
    <source>
        <dbReference type="PROSITE" id="PS50127"/>
    </source>
</evidence>
<reference evidence="4 5" key="1">
    <citation type="submission" date="2017-03" db="EMBL/GenBank/DDBJ databases">
        <title>Genomes of endolithic fungi from Antarctica.</title>
        <authorList>
            <person name="Coleine C."/>
            <person name="Masonjones S."/>
            <person name="Stajich J.E."/>
        </authorList>
    </citation>
    <scope>NUCLEOTIDE SEQUENCE [LARGE SCALE GENOMIC DNA]</scope>
    <source>
        <strain evidence="4 5">CCFEE 6314</strain>
    </source>
</reference>
<dbReference type="FunFam" id="3.10.110.10:FF:000026">
    <property type="entry name" value="Ubiquitin-conjugating enzyme E2 variant"/>
    <property type="match status" value="1"/>
</dbReference>
<dbReference type="VEuPathDB" id="FungiDB:PV10_08092"/>
<dbReference type="EMBL" id="NAJM01000009">
    <property type="protein sequence ID" value="RVX73196.1"/>
    <property type="molecule type" value="Genomic_DNA"/>
</dbReference>
<dbReference type="Pfam" id="PF00179">
    <property type="entry name" value="UQ_con"/>
    <property type="match status" value="1"/>
</dbReference>
<dbReference type="Proteomes" id="UP000288859">
    <property type="component" value="Unassembled WGS sequence"/>
</dbReference>
<feature type="compositionally biased region" description="Basic and acidic residues" evidence="2">
    <location>
        <begin position="410"/>
        <end position="421"/>
    </location>
</feature>
<dbReference type="SUPFAM" id="SSF54495">
    <property type="entry name" value="UBC-like"/>
    <property type="match status" value="1"/>
</dbReference>
<proteinExistence type="predicted"/>
<gene>
    <name evidence="4" type="ORF">B0A52_02323</name>
</gene>
<evidence type="ECO:0000313" key="5">
    <source>
        <dbReference type="Proteomes" id="UP000288859"/>
    </source>
</evidence>
<dbReference type="PANTHER" id="PTHR24068">
    <property type="entry name" value="UBIQUITIN-CONJUGATING ENZYME E2"/>
    <property type="match status" value="1"/>
</dbReference>
<dbReference type="Gene3D" id="3.10.110.10">
    <property type="entry name" value="Ubiquitin Conjugating Enzyme"/>
    <property type="match status" value="1"/>
</dbReference>
<comment type="caution">
    <text evidence="4">The sequence shown here is derived from an EMBL/GenBank/DDBJ whole genome shotgun (WGS) entry which is preliminary data.</text>
</comment>